<gene>
    <name evidence="1" type="ORF">HUE57_11620</name>
</gene>
<dbReference type="KEGG" id="rev:HUE57_11620"/>
<sequence>MGSLTAVLVDSIVPTISNVTIPNSAMKVGDAVTVSISAGEAGLSLNSGTINGVAVSAFSDLTGGNYSATYTVAEGHTDRAVGDTIPVSFVLDDAAGNSSATYSTGIVQNADSIDANSPTISGVTVPNSAMKVGDAVTVSISAGEAGLSPNSGTINGIAVSGFSDLTGGNYSPPTPWPRVIPAVRSVTPSPSASCWMMRPVTAAPPTAPVLCRMRTASMPTARPSAASPFPTAR</sequence>
<keyword evidence="2" id="KW-1185">Reference proteome</keyword>
<dbReference type="AlphaFoldDB" id="A0A6N0HWW9"/>
<evidence type="ECO:0000313" key="2">
    <source>
        <dbReference type="Proteomes" id="UP000509658"/>
    </source>
</evidence>
<proteinExistence type="predicted"/>
<name>A0A6N0HWW9_9GAMM</name>
<protein>
    <recommendedName>
        <fullName evidence="3">Ig-like domain repeat protein</fullName>
    </recommendedName>
</protein>
<dbReference type="EMBL" id="CP054491">
    <property type="protein sequence ID" value="QKQ26854.1"/>
    <property type="molecule type" value="Genomic_DNA"/>
</dbReference>
<reference evidence="1 2" key="1">
    <citation type="submission" date="2020-05" db="EMBL/GenBank/DDBJ databases">
        <title>Horizontal transmission and recombination maintain forever young bacterial symbiont genomes.</title>
        <authorList>
            <person name="Russell S.L."/>
            <person name="Pepper-Tunick E."/>
            <person name="Svedberg J."/>
            <person name="Byrne A."/>
            <person name="Ruelas Castillo J."/>
            <person name="Vollmers C."/>
            <person name="Beinart R.A."/>
            <person name="Corbett-Detig R."/>
        </authorList>
    </citation>
    <scope>NUCLEOTIDE SEQUENCE [LARGE SCALE GENOMIC DNA]</scope>
    <source>
        <strain evidence="1">Santa_Monica_outfall</strain>
    </source>
</reference>
<evidence type="ECO:0008006" key="3">
    <source>
        <dbReference type="Google" id="ProtNLM"/>
    </source>
</evidence>
<accession>A0A6N0HWW9</accession>
<evidence type="ECO:0000313" key="1">
    <source>
        <dbReference type="EMBL" id="QKQ26854.1"/>
    </source>
</evidence>
<dbReference type="Proteomes" id="UP000509658">
    <property type="component" value="Chromosome"/>
</dbReference>
<dbReference type="RefSeq" id="WP_174673226.1">
    <property type="nucleotide sequence ID" value="NZ_CP054491.1"/>
</dbReference>
<organism evidence="1 2">
    <name type="scientific">Candidatus Reidiella endopervernicosa</name>
    <dbReference type="NCBI Taxonomy" id="2738883"/>
    <lineage>
        <taxon>Bacteria</taxon>
        <taxon>Pseudomonadati</taxon>
        <taxon>Pseudomonadota</taxon>
        <taxon>Gammaproteobacteria</taxon>
        <taxon>Candidatus Reidiella</taxon>
    </lineage>
</organism>